<evidence type="ECO:0000256" key="3">
    <source>
        <dbReference type="ARBA" id="ARBA00023219"/>
    </source>
</evidence>
<dbReference type="InterPro" id="IPR000501">
    <property type="entry name" value="UL28/UL56"/>
</dbReference>
<evidence type="ECO:0000313" key="4">
    <source>
        <dbReference type="EMBL" id="AIA82754.1"/>
    </source>
</evidence>
<evidence type="ECO:0000256" key="1">
    <source>
        <dbReference type="ARBA" id="ARBA00022612"/>
    </source>
</evidence>
<protein>
    <submittedName>
        <fullName evidence="4">Transport protein</fullName>
    </submittedName>
</protein>
<dbReference type="EMBL" id="KC999113">
    <property type="protein sequence ID" value="AIA82754.1"/>
    <property type="molecule type" value="Genomic_DNA"/>
</dbReference>
<proteinExistence type="predicted"/>
<organismHost>
    <name type="scientific">Panthera leo</name>
    <name type="common">Lion</name>
    <dbReference type="NCBI Taxonomy" id="9689"/>
</organismHost>
<keyword evidence="1" id="KW-1188">Viral release from host cell</keyword>
<evidence type="ECO:0000256" key="2">
    <source>
        <dbReference type="ARBA" id="ARBA00022921"/>
    </source>
</evidence>
<sequence length="692" mass="79231">MARELAAVYSQVFDLSFKTSLLTFCDPRHIDLGAFQRNKKRLKLLIDTLYSHLVEQNRTECSCLSLELEHLIINTYITMQKLETCLNENIYEKDYFAMLHLSDLCCFHKTVNLCFYGDCVIPISLSIINDIEIFFSRLNSVFYCISGNNALEGLEETINFLGTLRNISPIPLPDLYLPSISCMNCLNETSILPNQGENVFTIMNSINCTHVATPVAPEPVQGLFENELMHLNIPVDGTDNEVQLETSDNRIQNASIEAIDQHNIFEKVSQHILEISNLIYWNSGHSNDQSPKLSCSQMATLIQHETRMASHRQKVASHLALTTPPIHFFDSYRAYPIESLFCGGIFYSIMDNIQALKQDCSTTFLAKSNYRTIMERKNELYVRLNNLLAPSHTKDGDIDKPNTSIKQARTHTIGETTSEQIFSDAAARKNNYLQKVTTEGLKEITDCLETQGKIMCNTLTLRTWGVVTYKEAAILKNHFMVRKRFIALPQWHHNYMAINELYESSKFIKNSLYVQKLSQEHIDSITLQFYSLITGPLVEGPDFFPSPPNILLANCLDAAKVMPHHKMLISEVIWPSMEPKDWIDAEFNAFYNITGKTLNSVQQCAWRYIRELVMSVSLYNRVWEKDLNIVSPSTLSSNNLFSPKPTFKSGIYITYEKTAPLIFIHDNTGWIFKDLYALLYHHLQLTSHKNVL</sequence>
<name>A0A0F6N4Z2_BHV4</name>
<dbReference type="GO" id="GO:0019073">
    <property type="term" value="P:viral DNA genome packaging"/>
    <property type="evidence" value="ECO:0007669"/>
    <property type="project" value="InterPro"/>
</dbReference>
<organismHost>
    <name type="scientific">Felis catus</name>
    <name type="common">Cat</name>
    <name type="synonym">Felis silvestris catus</name>
    <dbReference type="NCBI Taxonomy" id="9685"/>
</organismHost>
<keyword evidence="2" id="KW-0426">Late protein</keyword>
<reference evidence="4" key="1">
    <citation type="submission" date="2013-05" db="EMBL/GenBank/DDBJ databases">
        <title>Seroprevalence against a Canadian isolate of bovine herpesvirus 4 (BHV4) is higher in various diseases affected bovine dairy herds compared to healthy herds.</title>
        <authorList>
            <person name="Music N."/>
            <person name="Laroche J."/>
            <person name="Tremblay D."/>
            <person name="Mandeville I."/>
            <person name="Bellehumeur C."/>
            <person name="Charette S.J."/>
            <person name="Gagnon C.A."/>
        </authorList>
    </citation>
    <scope>NUCLEOTIDE SEQUENCE</scope>
    <source>
        <strain evidence="4">FMV09-1180503</strain>
    </source>
</reference>
<accession>A0A0F6N4Z2</accession>
<organismHost>
    <name type="scientific">Bos taurus</name>
    <name type="common">Bovine</name>
    <dbReference type="NCBI Taxonomy" id="9913"/>
</organismHost>
<keyword evidence="3" id="KW-0231">Viral genome packaging</keyword>
<dbReference type="Pfam" id="PF01366">
    <property type="entry name" value="PRTP"/>
    <property type="match status" value="1"/>
</dbReference>
<organism evidence="4">
    <name type="scientific">Bovine herpesvirus 4</name>
    <name type="common">BoHV-4</name>
    <name type="synonym">Movar virus</name>
    <dbReference type="NCBI Taxonomy" id="10385"/>
    <lineage>
        <taxon>Viruses</taxon>
        <taxon>Duplodnaviria</taxon>
        <taxon>Heunggongvirae</taxon>
        <taxon>Peploviricota</taxon>
        <taxon>Herviviricetes</taxon>
        <taxon>Herpesvirales</taxon>
        <taxon>Orthoherpesviridae</taxon>
        <taxon>Gammaherpesvirinae</taxon>
        <taxon>Rhadinovirus</taxon>
        <taxon>Rhadinovirus bovinegamma4</taxon>
    </lineage>
</organism>